<organism evidence="1 2">
    <name type="scientific">Azospirillum cavernae</name>
    <dbReference type="NCBI Taxonomy" id="2320860"/>
    <lineage>
        <taxon>Bacteria</taxon>
        <taxon>Pseudomonadati</taxon>
        <taxon>Pseudomonadota</taxon>
        <taxon>Alphaproteobacteria</taxon>
        <taxon>Rhodospirillales</taxon>
        <taxon>Azospirillaceae</taxon>
        <taxon>Azospirillum</taxon>
    </lineage>
</organism>
<name>A0A418VUV2_9PROT</name>
<dbReference type="Proteomes" id="UP000283458">
    <property type="component" value="Unassembled WGS sequence"/>
</dbReference>
<reference evidence="1 2" key="1">
    <citation type="submission" date="2018-09" db="EMBL/GenBank/DDBJ databases">
        <authorList>
            <person name="Zhu H."/>
        </authorList>
    </citation>
    <scope>NUCLEOTIDE SEQUENCE [LARGE SCALE GENOMIC DNA]</scope>
    <source>
        <strain evidence="1 2">K2W22B-5</strain>
    </source>
</reference>
<dbReference type="EMBL" id="QYUL01000002">
    <property type="protein sequence ID" value="RJF80919.1"/>
    <property type="molecule type" value="Genomic_DNA"/>
</dbReference>
<proteinExistence type="predicted"/>
<evidence type="ECO:0000313" key="2">
    <source>
        <dbReference type="Proteomes" id="UP000283458"/>
    </source>
</evidence>
<dbReference type="OrthoDB" id="7376471at2"/>
<accession>A0A418VUV2</accession>
<keyword evidence="2" id="KW-1185">Reference proteome</keyword>
<dbReference type="RefSeq" id="WP_119831011.1">
    <property type="nucleotide sequence ID" value="NZ_QYUL01000002.1"/>
</dbReference>
<gene>
    <name evidence="1" type="ORF">D3877_11830</name>
</gene>
<sequence length="79" mass="8375">MRKPKTLSQIQAQVEAWNSKHGIGADVTVRLDDGRLVTTKAASDAYVLGGHSPVLFLVGVRGCYALDRVTPVQAAARAA</sequence>
<evidence type="ECO:0000313" key="1">
    <source>
        <dbReference type="EMBL" id="RJF80919.1"/>
    </source>
</evidence>
<protein>
    <submittedName>
        <fullName evidence="1">Uncharacterized protein</fullName>
    </submittedName>
</protein>
<dbReference type="AlphaFoldDB" id="A0A418VUV2"/>
<comment type="caution">
    <text evidence="1">The sequence shown here is derived from an EMBL/GenBank/DDBJ whole genome shotgun (WGS) entry which is preliminary data.</text>
</comment>